<dbReference type="GO" id="GO:0000981">
    <property type="term" value="F:DNA-binding transcription factor activity, RNA polymerase II-specific"/>
    <property type="evidence" value="ECO:0007669"/>
    <property type="project" value="InterPro"/>
</dbReference>
<evidence type="ECO:0000259" key="2">
    <source>
        <dbReference type="Pfam" id="PF10551"/>
    </source>
</evidence>
<dbReference type="Pfam" id="PF10551">
    <property type="entry name" value="MULE"/>
    <property type="match status" value="1"/>
</dbReference>
<evidence type="ECO:0000256" key="1">
    <source>
        <dbReference type="SAM" id="MobiDB-lite"/>
    </source>
</evidence>
<dbReference type="PANTHER" id="PTHR31569:SF4">
    <property type="entry name" value="SWIM-TYPE DOMAIN-CONTAINING PROTEIN"/>
    <property type="match status" value="1"/>
</dbReference>
<dbReference type="Pfam" id="PF08731">
    <property type="entry name" value="AFT"/>
    <property type="match status" value="1"/>
</dbReference>
<sequence length="893" mass="102916">MDELALQDGAVNEEDESSTCGSTVGTVSVDYTSTFTIDMIFNSRKELVEWIRDTGKKNGMIIIIKKSDVGAEGRRPRITFACERSGNYRRKYNEGQTPKRPKTTGTKKCGCPFELKGHKLDDNDDWVLKVICGLHNHPITQQSEGHSFAGRLTEQEANILIDMSKSNLSPKEILHTLKRRDAHNASTIKAIYNARHKYKVGEQVGRLHMQKLMKKLTDYKYIEWHRIDEDTQCIKDLFWAHPFSVGLLRAFPSVLIMDCTYEISRYPFPLLEIVGVTSTELTFPVAFAYLEFEREDNYTWALERLNSMLEDNILPSVIVTDKDLTLMHAIHKVFPRAINLLCRWHISRNVLANCKKLFETKERLEDFICSWNVLVLSATEQEYLQHISAMENDFSRYPQVLDYVKQTWLVKYKEKFVAAWTDFTMHFGNVTTNRDDTIHVKLKRHLGAPLGNFDTSWKKMHALLELRYTEIKASFERSLTIVQHNFKAPIFEELRGFVSINAMNMILAESERANSIGLDAFACGCVLRRTHGFPCSHEISVYKHEGQPIPLSSVDPHWKKLKIVPVTHNTTLELRFKAEVDMFVKHFYETDGLGKQQLLKKLRELTNSSPSSIVDFEVNSQDQASLDAFMDHDSSEFEDALSTEDSYSEEALLTSIRTPKQLKEREIDIYPIESLKAVPFIDSFPIGLRPYIYDVRDVTDDGHCGLRVVADLIGMGENNWAQVRRDLVDELQSHYDDYMQLYGGADRVHELLHSLSFFHSNPGSDHKMIMPDTGHIIASRYNVVLLHISQQQCLTFLPLRSVPLPCTSRKVIAIGFVNESHFVEVFMYPGSPMPPIASNWFKHSKADQMNPSFLLGLLDSAQIFRRRVIVYANNKNWLREQMPVRLWTSYRHY</sequence>
<name>A0AAD5NRK3_ACENE</name>
<evidence type="ECO:0000313" key="3">
    <source>
        <dbReference type="EMBL" id="KAI9176636.1"/>
    </source>
</evidence>
<dbReference type="EMBL" id="JAJSOW010000102">
    <property type="protein sequence ID" value="KAI9176636.1"/>
    <property type="molecule type" value="Genomic_DNA"/>
</dbReference>
<dbReference type="GO" id="GO:0045944">
    <property type="term" value="P:positive regulation of transcription by RNA polymerase II"/>
    <property type="evidence" value="ECO:0007669"/>
    <property type="project" value="InterPro"/>
</dbReference>
<dbReference type="CDD" id="cd22744">
    <property type="entry name" value="OTU"/>
    <property type="match status" value="1"/>
</dbReference>
<feature type="domain" description="MULE transposase" evidence="2">
    <location>
        <begin position="254"/>
        <end position="349"/>
    </location>
</feature>
<gene>
    <name evidence="3" type="ORF">LWI28_005349</name>
</gene>
<feature type="compositionally biased region" description="Acidic residues" evidence="1">
    <location>
        <begin position="1"/>
        <end position="17"/>
    </location>
</feature>
<dbReference type="Proteomes" id="UP001064489">
    <property type="component" value="Chromosome 5"/>
</dbReference>
<accession>A0AAD5NRK3</accession>
<organism evidence="3 4">
    <name type="scientific">Acer negundo</name>
    <name type="common">Box elder</name>
    <dbReference type="NCBI Taxonomy" id="4023"/>
    <lineage>
        <taxon>Eukaryota</taxon>
        <taxon>Viridiplantae</taxon>
        <taxon>Streptophyta</taxon>
        <taxon>Embryophyta</taxon>
        <taxon>Tracheophyta</taxon>
        <taxon>Spermatophyta</taxon>
        <taxon>Magnoliopsida</taxon>
        <taxon>eudicotyledons</taxon>
        <taxon>Gunneridae</taxon>
        <taxon>Pentapetalae</taxon>
        <taxon>rosids</taxon>
        <taxon>malvids</taxon>
        <taxon>Sapindales</taxon>
        <taxon>Sapindaceae</taxon>
        <taxon>Hippocastanoideae</taxon>
        <taxon>Acereae</taxon>
        <taxon>Acer</taxon>
    </lineage>
</organism>
<dbReference type="InterPro" id="IPR018289">
    <property type="entry name" value="MULE_transposase_dom"/>
</dbReference>
<dbReference type="InterPro" id="IPR052579">
    <property type="entry name" value="Zinc_finger_SWIM"/>
</dbReference>
<dbReference type="AlphaFoldDB" id="A0AAD5NRK3"/>
<evidence type="ECO:0000313" key="4">
    <source>
        <dbReference type="Proteomes" id="UP001064489"/>
    </source>
</evidence>
<reference evidence="3" key="1">
    <citation type="journal article" date="2022" name="Plant J.">
        <title>Strategies of tolerance reflected in two North American maple genomes.</title>
        <authorList>
            <person name="McEvoy S.L."/>
            <person name="Sezen U.U."/>
            <person name="Trouern-Trend A."/>
            <person name="McMahon S.M."/>
            <person name="Schaberg P.G."/>
            <person name="Yang J."/>
            <person name="Wegrzyn J.L."/>
            <person name="Swenson N.G."/>
        </authorList>
    </citation>
    <scope>NUCLEOTIDE SEQUENCE</scope>
    <source>
        <strain evidence="3">91603</strain>
    </source>
</reference>
<proteinExistence type="predicted"/>
<keyword evidence="4" id="KW-1185">Reference proteome</keyword>
<protein>
    <recommendedName>
        <fullName evidence="2">MULE transposase domain-containing protein</fullName>
    </recommendedName>
</protein>
<feature type="region of interest" description="Disordered" evidence="1">
    <location>
        <begin position="1"/>
        <end position="22"/>
    </location>
</feature>
<dbReference type="PANTHER" id="PTHR31569">
    <property type="entry name" value="SWIM-TYPE DOMAIN-CONTAINING PROTEIN"/>
    <property type="match status" value="1"/>
</dbReference>
<comment type="caution">
    <text evidence="3">The sequence shown here is derived from an EMBL/GenBank/DDBJ whole genome shotgun (WGS) entry which is preliminary data.</text>
</comment>
<dbReference type="InterPro" id="IPR014842">
    <property type="entry name" value="AFT"/>
</dbReference>
<dbReference type="GO" id="GO:0010106">
    <property type="term" value="P:cellular response to iron ion starvation"/>
    <property type="evidence" value="ECO:0007669"/>
    <property type="project" value="InterPro"/>
</dbReference>
<reference evidence="3" key="2">
    <citation type="submission" date="2023-02" db="EMBL/GenBank/DDBJ databases">
        <authorList>
            <person name="Swenson N.G."/>
            <person name="Wegrzyn J.L."/>
            <person name="Mcevoy S.L."/>
        </authorList>
    </citation>
    <scope>NUCLEOTIDE SEQUENCE</scope>
    <source>
        <strain evidence="3">91603</strain>
        <tissue evidence="3">Leaf</tissue>
    </source>
</reference>